<dbReference type="AlphaFoldDB" id="A0A7G9Z2D1"/>
<keyword evidence="5 6" id="KW-0687">Ribonucleoprotein</keyword>
<keyword evidence="3 6" id="KW-0694">RNA-binding</keyword>
<dbReference type="HAMAP" id="MF_01306_A">
    <property type="entry name" value="Ribosomal_uS4_A"/>
    <property type="match status" value="1"/>
</dbReference>
<dbReference type="GO" id="GO:0015935">
    <property type="term" value="C:small ribosomal subunit"/>
    <property type="evidence" value="ECO:0007669"/>
    <property type="project" value="InterPro"/>
</dbReference>
<dbReference type="InterPro" id="IPR018079">
    <property type="entry name" value="Ribosomal_uS4_CS"/>
</dbReference>
<dbReference type="InterPro" id="IPR002942">
    <property type="entry name" value="S4_RNA-bd"/>
</dbReference>
<dbReference type="Pfam" id="PF01479">
    <property type="entry name" value="S4"/>
    <property type="match status" value="1"/>
</dbReference>
<dbReference type="GO" id="GO:0019843">
    <property type="term" value="F:rRNA binding"/>
    <property type="evidence" value="ECO:0007669"/>
    <property type="project" value="UniProtKB-UniRule"/>
</dbReference>
<evidence type="ECO:0000256" key="2">
    <source>
        <dbReference type="ARBA" id="ARBA00022730"/>
    </source>
</evidence>
<comment type="function">
    <text evidence="6">One of the primary rRNA binding proteins, it binds directly to 16S rRNA where it nucleates assembly of the body of the 30S subunit.</text>
</comment>
<dbReference type="InterPro" id="IPR036986">
    <property type="entry name" value="S4_RNA-bd_sf"/>
</dbReference>
<dbReference type="SMART" id="SM00363">
    <property type="entry name" value="S4"/>
    <property type="match status" value="1"/>
</dbReference>
<dbReference type="Gene3D" id="3.10.290.10">
    <property type="entry name" value="RNA-binding S4 domain"/>
    <property type="match status" value="1"/>
</dbReference>
<dbReference type="PROSITE" id="PS50889">
    <property type="entry name" value="S4"/>
    <property type="match status" value="1"/>
</dbReference>
<dbReference type="NCBIfam" id="NF003139">
    <property type="entry name" value="PRK04051.1"/>
    <property type="match status" value="1"/>
</dbReference>
<evidence type="ECO:0000256" key="6">
    <source>
        <dbReference type="HAMAP-Rule" id="MF_01306"/>
    </source>
</evidence>
<name>A0A7G9Z2D1_9EURY</name>
<dbReference type="CDD" id="cd00165">
    <property type="entry name" value="S4"/>
    <property type="match status" value="1"/>
</dbReference>
<dbReference type="SUPFAM" id="SSF55174">
    <property type="entry name" value="Alpha-L RNA-binding motif"/>
    <property type="match status" value="1"/>
</dbReference>
<evidence type="ECO:0000313" key="8">
    <source>
        <dbReference type="EMBL" id="QNO54415.1"/>
    </source>
</evidence>
<dbReference type="PANTHER" id="PTHR11831">
    <property type="entry name" value="30S 40S RIBOSOMAL PROTEIN"/>
    <property type="match status" value="1"/>
</dbReference>
<organism evidence="8">
    <name type="scientific">Candidatus Methanophaga sp. ANME-1 ERB7</name>
    <dbReference type="NCBI Taxonomy" id="2759913"/>
    <lineage>
        <taxon>Archaea</taxon>
        <taxon>Methanobacteriati</taxon>
        <taxon>Methanobacteriota</taxon>
        <taxon>Stenosarchaea group</taxon>
        <taxon>Methanomicrobia</taxon>
        <taxon>Candidatus Methanophagales</taxon>
        <taxon>Candidatus Methanophagaceae</taxon>
        <taxon>Candidatus Methanophaga</taxon>
    </lineage>
</organism>
<evidence type="ECO:0000256" key="5">
    <source>
        <dbReference type="ARBA" id="ARBA00023274"/>
    </source>
</evidence>
<dbReference type="InterPro" id="IPR022801">
    <property type="entry name" value="Ribosomal_uS4"/>
</dbReference>
<protein>
    <recommendedName>
        <fullName evidence="6">Small ribosomal subunit protein uS4</fullName>
    </recommendedName>
</protein>
<proteinExistence type="inferred from homology"/>
<dbReference type="GO" id="GO:0003735">
    <property type="term" value="F:structural constituent of ribosome"/>
    <property type="evidence" value="ECO:0007669"/>
    <property type="project" value="InterPro"/>
</dbReference>
<dbReference type="NCBIfam" id="TIGR01018">
    <property type="entry name" value="uS4_arch"/>
    <property type="match status" value="1"/>
</dbReference>
<dbReference type="PROSITE" id="PS00632">
    <property type="entry name" value="RIBOSOMAL_S4"/>
    <property type="match status" value="1"/>
</dbReference>
<evidence type="ECO:0000256" key="4">
    <source>
        <dbReference type="ARBA" id="ARBA00022980"/>
    </source>
</evidence>
<gene>
    <name evidence="6 8" type="primary">rps4</name>
    <name evidence="8" type="ORF">JEICAKEA_00025</name>
</gene>
<feature type="domain" description="RNA-binding S4" evidence="7">
    <location>
        <begin position="111"/>
        <end position="167"/>
    </location>
</feature>
<dbReference type="InterPro" id="IPR022802">
    <property type="entry name" value="Ribosomal_uS4_arc"/>
</dbReference>
<keyword evidence="2 6" id="KW-0699">rRNA-binding</keyword>
<sequence>MGHPKKRKKTYEKPRRPWEAKRIKDEKALTDTYGLKNKKEIWKAASFIKKCRREIRAILAGIAGAKPTEHMLREKEAILASLKRKGILKQGETTVDLDDVLSLSVEDVLERRLQTRVYKKELANSIKHARQLIVHGHIAIDGRRVTIPSYIIREDEEGKIGYYEKSK</sequence>
<evidence type="ECO:0000259" key="7">
    <source>
        <dbReference type="SMART" id="SM00363"/>
    </source>
</evidence>
<dbReference type="InterPro" id="IPR005710">
    <property type="entry name" value="Ribosomal_uS4_euk/arc"/>
</dbReference>
<comment type="subunit">
    <text evidence="6">Part of the 30S ribosomal subunit. Contacts protein S5. The interaction surface between S4 and S5 is involved in control of translational fidelity.</text>
</comment>
<reference evidence="8" key="1">
    <citation type="submission" date="2020-06" db="EMBL/GenBank/DDBJ databases">
        <title>Unique genomic features of the anaerobic methanotrophic archaea.</title>
        <authorList>
            <person name="Chadwick G.L."/>
            <person name="Skennerton C.T."/>
            <person name="Laso-Perez R."/>
            <person name="Leu A.O."/>
            <person name="Speth D.R."/>
            <person name="Yu H."/>
            <person name="Morgan-Lang C."/>
            <person name="Hatzenpichler R."/>
            <person name="Goudeau D."/>
            <person name="Malmstrom R."/>
            <person name="Brazelton W.J."/>
            <person name="Woyke T."/>
            <person name="Hallam S.J."/>
            <person name="Tyson G.W."/>
            <person name="Wegener G."/>
            <person name="Boetius A."/>
            <person name="Orphan V."/>
        </authorList>
    </citation>
    <scope>NUCLEOTIDE SEQUENCE</scope>
</reference>
<dbReference type="EMBL" id="MT631578">
    <property type="protein sequence ID" value="QNO54415.1"/>
    <property type="molecule type" value="Genomic_DNA"/>
</dbReference>
<dbReference type="GO" id="GO:0006412">
    <property type="term" value="P:translation"/>
    <property type="evidence" value="ECO:0007669"/>
    <property type="project" value="UniProtKB-UniRule"/>
</dbReference>
<accession>A0A7G9Z2D1</accession>
<dbReference type="PANTHER" id="PTHR11831:SF5">
    <property type="entry name" value="40S RIBOSOMAL PROTEIN S9"/>
    <property type="match status" value="1"/>
</dbReference>
<dbReference type="GO" id="GO:0042274">
    <property type="term" value="P:ribosomal small subunit biogenesis"/>
    <property type="evidence" value="ECO:0007669"/>
    <property type="project" value="TreeGrafter"/>
</dbReference>
<keyword evidence="4 6" id="KW-0689">Ribosomal protein</keyword>
<comment type="similarity">
    <text evidence="1 6">Belongs to the universal ribosomal protein uS4 family.</text>
</comment>
<comment type="function">
    <text evidence="6">With S5 and S12 plays an important role in translational accuracy.</text>
</comment>
<evidence type="ECO:0000256" key="1">
    <source>
        <dbReference type="ARBA" id="ARBA00007465"/>
    </source>
</evidence>
<evidence type="ECO:0000256" key="3">
    <source>
        <dbReference type="ARBA" id="ARBA00022884"/>
    </source>
</evidence>